<comment type="caution">
    <text evidence="1">The sequence shown here is derived from an EMBL/GenBank/DDBJ whole genome shotgun (WGS) entry which is preliminary data.</text>
</comment>
<name>A0A8X7SFD2_BRACI</name>
<dbReference type="EMBL" id="JAAMPC010000007">
    <property type="protein sequence ID" value="KAG2302979.1"/>
    <property type="molecule type" value="Genomic_DNA"/>
</dbReference>
<evidence type="ECO:0000313" key="2">
    <source>
        <dbReference type="Proteomes" id="UP000886595"/>
    </source>
</evidence>
<gene>
    <name evidence="1" type="ORF">Bca52824_031630</name>
</gene>
<evidence type="ECO:0000313" key="1">
    <source>
        <dbReference type="EMBL" id="KAG2302979.1"/>
    </source>
</evidence>
<sequence>MEGTGKFENDHHGWLTQAANVYTGVMAQELDTLDVTRFKLEGWLLEPLGSLGQYLKEYQRNQLVEADIGHNKITPGR</sequence>
<keyword evidence="2" id="KW-1185">Reference proteome</keyword>
<accession>A0A8X7SFD2</accession>
<proteinExistence type="predicted"/>
<dbReference type="AlphaFoldDB" id="A0A8X7SFD2"/>
<reference evidence="1 2" key="1">
    <citation type="submission" date="2020-02" db="EMBL/GenBank/DDBJ databases">
        <authorList>
            <person name="Ma Q."/>
            <person name="Huang Y."/>
            <person name="Song X."/>
            <person name="Pei D."/>
        </authorList>
    </citation>
    <scope>NUCLEOTIDE SEQUENCE [LARGE SCALE GENOMIC DNA]</scope>
    <source>
        <strain evidence="1">Sxm20200214</strain>
        <tissue evidence="1">Leaf</tissue>
    </source>
</reference>
<protein>
    <submittedName>
        <fullName evidence="1">Uncharacterized protein</fullName>
    </submittedName>
</protein>
<organism evidence="1 2">
    <name type="scientific">Brassica carinata</name>
    <name type="common">Ethiopian mustard</name>
    <name type="synonym">Abyssinian cabbage</name>
    <dbReference type="NCBI Taxonomy" id="52824"/>
    <lineage>
        <taxon>Eukaryota</taxon>
        <taxon>Viridiplantae</taxon>
        <taxon>Streptophyta</taxon>
        <taxon>Embryophyta</taxon>
        <taxon>Tracheophyta</taxon>
        <taxon>Spermatophyta</taxon>
        <taxon>Magnoliopsida</taxon>
        <taxon>eudicotyledons</taxon>
        <taxon>Gunneridae</taxon>
        <taxon>Pentapetalae</taxon>
        <taxon>rosids</taxon>
        <taxon>malvids</taxon>
        <taxon>Brassicales</taxon>
        <taxon>Brassicaceae</taxon>
        <taxon>Brassiceae</taxon>
        <taxon>Brassica</taxon>
    </lineage>
</organism>
<dbReference type="Proteomes" id="UP000886595">
    <property type="component" value="Unassembled WGS sequence"/>
</dbReference>